<keyword evidence="2" id="KW-1185">Reference proteome</keyword>
<sequence length="252" mass="29441">MSNETIGQVVTSSSSTSDCEAVYSGRIQGLRRLWKEKFNRAHLHFADRAHKIESMTGKIRKEAEMRWLDEILSQLDYSSMKRLVETRYIRYFVGSVDVVLTNAYVLEQFWQEQAAEGDNEICGHLKNLVSPLFLSTFKYFYLPTYLVSPHSRVKLHSLIGLYPLWDDKANVDKFIGNITKMNEMPVLENPLNRRLRLQYPSIEEGNFTSNFSKPDQQVNFLQHDIQFQPRVRNRPQPLTPDNINRITEHTVD</sequence>
<accession>A0A7D9IGE6</accession>
<dbReference type="AlphaFoldDB" id="A0A7D9IGE6"/>
<proteinExistence type="predicted"/>
<dbReference type="OrthoDB" id="10234324at2759"/>
<comment type="caution">
    <text evidence="1">The sequence shown here is derived from an EMBL/GenBank/DDBJ whole genome shotgun (WGS) entry which is preliminary data.</text>
</comment>
<name>A0A7D9IGE6_PARCT</name>
<evidence type="ECO:0000313" key="1">
    <source>
        <dbReference type="EMBL" id="CAB4009843.1"/>
    </source>
</evidence>
<organism evidence="1 2">
    <name type="scientific">Paramuricea clavata</name>
    <name type="common">Red gorgonian</name>
    <name type="synonym">Violescent sea-whip</name>
    <dbReference type="NCBI Taxonomy" id="317549"/>
    <lineage>
        <taxon>Eukaryota</taxon>
        <taxon>Metazoa</taxon>
        <taxon>Cnidaria</taxon>
        <taxon>Anthozoa</taxon>
        <taxon>Octocorallia</taxon>
        <taxon>Malacalcyonacea</taxon>
        <taxon>Plexauridae</taxon>
        <taxon>Paramuricea</taxon>
    </lineage>
</organism>
<dbReference type="Proteomes" id="UP001152795">
    <property type="component" value="Unassembled WGS sequence"/>
</dbReference>
<evidence type="ECO:0000313" key="2">
    <source>
        <dbReference type="Proteomes" id="UP001152795"/>
    </source>
</evidence>
<protein>
    <submittedName>
        <fullName evidence="1">Uncharacterized protein</fullName>
    </submittedName>
</protein>
<reference evidence="1" key="1">
    <citation type="submission" date="2020-04" db="EMBL/GenBank/DDBJ databases">
        <authorList>
            <person name="Alioto T."/>
            <person name="Alioto T."/>
            <person name="Gomez Garrido J."/>
        </authorList>
    </citation>
    <scope>NUCLEOTIDE SEQUENCE</scope>
    <source>
        <strain evidence="1">A484AB</strain>
    </source>
</reference>
<dbReference type="EMBL" id="CACRXK020006589">
    <property type="protein sequence ID" value="CAB4009843.1"/>
    <property type="molecule type" value="Genomic_DNA"/>
</dbReference>
<gene>
    <name evidence="1" type="ORF">PACLA_8A018829</name>
</gene>